<dbReference type="EMBL" id="BMYJ01000001">
    <property type="protein sequence ID" value="GHC43665.1"/>
    <property type="molecule type" value="Genomic_DNA"/>
</dbReference>
<evidence type="ECO:0000256" key="4">
    <source>
        <dbReference type="ARBA" id="ARBA00023136"/>
    </source>
</evidence>
<reference evidence="7" key="2">
    <citation type="submission" date="2020-09" db="EMBL/GenBank/DDBJ databases">
        <authorList>
            <person name="Sun Q."/>
            <person name="Kim S."/>
        </authorList>
    </citation>
    <scope>NUCLEOTIDE SEQUENCE</scope>
    <source>
        <strain evidence="7">KCTC 23310</strain>
    </source>
</reference>
<dbReference type="Proteomes" id="UP000638981">
    <property type="component" value="Unassembled WGS sequence"/>
</dbReference>
<gene>
    <name evidence="7" type="ORF">GCM10007315_00910</name>
</gene>
<evidence type="ECO:0000313" key="8">
    <source>
        <dbReference type="Proteomes" id="UP000638981"/>
    </source>
</evidence>
<feature type="transmembrane region" description="Helical" evidence="5">
    <location>
        <begin position="31"/>
        <end position="50"/>
    </location>
</feature>
<accession>A0A918TE31</accession>
<proteinExistence type="predicted"/>
<name>A0A918TE31_9RHOB</name>
<dbReference type="AlphaFoldDB" id="A0A918TE31"/>
<evidence type="ECO:0000256" key="2">
    <source>
        <dbReference type="ARBA" id="ARBA00022692"/>
    </source>
</evidence>
<organism evidence="7 8">
    <name type="scientific">Neogemmobacter tilapiae</name>
    <dbReference type="NCBI Taxonomy" id="875041"/>
    <lineage>
        <taxon>Bacteria</taxon>
        <taxon>Pseudomonadati</taxon>
        <taxon>Pseudomonadota</taxon>
        <taxon>Alphaproteobacteria</taxon>
        <taxon>Rhodobacterales</taxon>
        <taxon>Paracoccaceae</taxon>
        <taxon>Neogemmobacter</taxon>
    </lineage>
</organism>
<comment type="subcellular location">
    <subcellularLocation>
        <location evidence="1">Membrane</location>
        <topology evidence="1">Multi-pass membrane protein</topology>
    </subcellularLocation>
</comment>
<evidence type="ECO:0000256" key="3">
    <source>
        <dbReference type="ARBA" id="ARBA00022989"/>
    </source>
</evidence>
<evidence type="ECO:0000256" key="1">
    <source>
        <dbReference type="ARBA" id="ARBA00004141"/>
    </source>
</evidence>
<keyword evidence="4 5" id="KW-0472">Membrane</keyword>
<feature type="transmembrane region" description="Helical" evidence="5">
    <location>
        <begin position="100"/>
        <end position="123"/>
    </location>
</feature>
<reference evidence="7" key="1">
    <citation type="journal article" date="2014" name="Int. J. Syst. Evol. Microbiol.">
        <title>Complete genome sequence of Corynebacterium casei LMG S-19264T (=DSM 44701T), isolated from a smear-ripened cheese.</title>
        <authorList>
            <consortium name="US DOE Joint Genome Institute (JGI-PGF)"/>
            <person name="Walter F."/>
            <person name="Albersmeier A."/>
            <person name="Kalinowski J."/>
            <person name="Ruckert C."/>
        </authorList>
    </citation>
    <scope>NUCLEOTIDE SEQUENCE</scope>
    <source>
        <strain evidence="7">KCTC 23310</strain>
    </source>
</reference>
<protein>
    <recommendedName>
        <fullName evidence="6">Yip1 domain-containing protein</fullName>
    </recommendedName>
</protein>
<dbReference type="Pfam" id="PF04893">
    <property type="entry name" value="Yip1"/>
    <property type="match status" value="1"/>
</dbReference>
<feature type="domain" description="Yip1" evidence="6">
    <location>
        <begin position="12"/>
        <end position="173"/>
    </location>
</feature>
<feature type="transmembrane region" description="Helical" evidence="5">
    <location>
        <begin position="160"/>
        <end position="179"/>
    </location>
</feature>
<keyword evidence="2 5" id="KW-0812">Transmembrane</keyword>
<evidence type="ECO:0000256" key="5">
    <source>
        <dbReference type="SAM" id="Phobius"/>
    </source>
</evidence>
<evidence type="ECO:0000259" key="6">
    <source>
        <dbReference type="Pfam" id="PF04893"/>
    </source>
</evidence>
<dbReference type="InterPro" id="IPR006977">
    <property type="entry name" value="Yip1_dom"/>
</dbReference>
<dbReference type="RefSeq" id="WP_189409429.1">
    <property type="nucleotide sequence ID" value="NZ_BMYJ01000001.1"/>
</dbReference>
<feature type="transmembrane region" description="Helical" evidence="5">
    <location>
        <begin position="70"/>
        <end position="88"/>
    </location>
</feature>
<comment type="caution">
    <text evidence="7">The sequence shown here is derived from an EMBL/GenBank/DDBJ whole genome shotgun (WGS) entry which is preliminary data.</text>
</comment>
<evidence type="ECO:0000313" key="7">
    <source>
        <dbReference type="EMBL" id="GHC43665.1"/>
    </source>
</evidence>
<sequence>MPVGLIQLARLTWTDPALAFRQLLALRLPPAAIWQATIVLAILLVAINLLPGPMPVKYAPDGLPAPFVQFALQLLFLVVPAVMMQAVGHAFGRTAALTDCLLAIIWAQLVVLPIQALFALTLYRASGLAGGFVLVLIIATLWFLTVFVTELFGYSSRGRVLLALLVAMMLISAIAQSVVPPGMI</sequence>
<keyword evidence="3 5" id="KW-1133">Transmembrane helix</keyword>
<keyword evidence="8" id="KW-1185">Reference proteome</keyword>
<feature type="transmembrane region" description="Helical" evidence="5">
    <location>
        <begin position="129"/>
        <end position="148"/>
    </location>
</feature>
<dbReference type="GO" id="GO:0016020">
    <property type="term" value="C:membrane"/>
    <property type="evidence" value="ECO:0007669"/>
    <property type="project" value="UniProtKB-SubCell"/>
</dbReference>